<feature type="region of interest" description="Disordered" evidence="1">
    <location>
        <begin position="252"/>
        <end position="331"/>
    </location>
</feature>
<sequence>MFKKTSNEFDARTRMATNCINSNPFDAHDRDPFPSFMTALADAQSPEEFGCTGSALDWSIDTLAELKPVIFSPLPQQKFGASTLGTPHGTIGFFEDEKQYEVLRTPLQPTPLIKLNRRCNETMPRCEGTPRKRRGNMINLPHPMAKHRRLPNQSSTTPSRSTPPRPSKWNQLGTTENSICEWKSPAMRPPQWSASPIGILDNRQQRCATPSTLHFDARTPFVRSPRSTTPKQSSKLRLSFGLSPITFLSPQAEEKIEEEKSSEDKPSNGNTLFLDSLFANESEKEISEQQAKMEDGGQQDECTSSSHGNSTSARMRFSLMEPVRSSMPRRRRQQAFMEAMEAEARSSETCGKVSPMR</sequence>
<feature type="region of interest" description="Disordered" evidence="1">
    <location>
        <begin position="123"/>
        <end position="173"/>
    </location>
</feature>
<dbReference type="Proteomes" id="UP000602510">
    <property type="component" value="Unassembled WGS sequence"/>
</dbReference>
<comment type="caution">
    <text evidence="2">The sequence shown here is derived from an EMBL/GenBank/DDBJ whole genome shotgun (WGS) entry which is preliminary data.</text>
</comment>
<feature type="compositionally biased region" description="Basic and acidic residues" evidence="1">
    <location>
        <begin position="281"/>
        <end position="295"/>
    </location>
</feature>
<feature type="compositionally biased region" description="Polar residues" evidence="1">
    <location>
        <begin position="300"/>
        <end position="313"/>
    </location>
</feature>
<dbReference type="AlphaFoldDB" id="A0A833X0T2"/>
<protein>
    <submittedName>
        <fullName evidence="2">Uncharacterized protein</fullName>
    </submittedName>
</protein>
<evidence type="ECO:0000256" key="1">
    <source>
        <dbReference type="SAM" id="MobiDB-lite"/>
    </source>
</evidence>
<dbReference type="EMBL" id="WSZM01000059">
    <property type="protein sequence ID" value="KAF4044781.1"/>
    <property type="molecule type" value="Genomic_DNA"/>
</dbReference>
<keyword evidence="3" id="KW-1185">Reference proteome</keyword>
<reference evidence="2" key="1">
    <citation type="submission" date="2020-04" db="EMBL/GenBank/DDBJ databases">
        <title>Hybrid Assembly of Korean Phytophthora infestans isolates.</title>
        <authorList>
            <person name="Prokchorchik M."/>
            <person name="Lee Y."/>
            <person name="Seo J."/>
            <person name="Cho J.-H."/>
            <person name="Park Y.-E."/>
            <person name="Jang D.-C."/>
            <person name="Im J.-S."/>
            <person name="Choi J.-G."/>
            <person name="Park H.-J."/>
            <person name="Lee G.-B."/>
            <person name="Lee Y.-G."/>
            <person name="Hong S.-Y."/>
            <person name="Cho K."/>
            <person name="Sohn K.H."/>
        </authorList>
    </citation>
    <scope>NUCLEOTIDE SEQUENCE</scope>
    <source>
        <strain evidence="2">KR_1_A1</strain>
    </source>
</reference>
<feature type="compositionally biased region" description="Basic and acidic residues" evidence="1">
    <location>
        <begin position="252"/>
        <end position="266"/>
    </location>
</feature>
<evidence type="ECO:0000313" key="2">
    <source>
        <dbReference type="EMBL" id="KAF4044781.1"/>
    </source>
</evidence>
<proteinExistence type="predicted"/>
<gene>
    <name evidence="2" type="ORF">GN244_ATG02852</name>
</gene>
<organism evidence="2 3">
    <name type="scientific">Phytophthora infestans</name>
    <name type="common">Potato late blight agent</name>
    <name type="synonym">Botrytis infestans</name>
    <dbReference type="NCBI Taxonomy" id="4787"/>
    <lineage>
        <taxon>Eukaryota</taxon>
        <taxon>Sar</taxon>
        <taxon>Stramenopiles</taxon>
        <taxon>Oomycota</taxon>
        <taxon>Peronosporomycetes</taxon>
        <taxon>Peronosporales</taxon>
        <taxon>Peronosporaceae</taxon>
        <taxon>Phytophthora</taxon>
    </lineage>
</organism>
<accession>A0A833X0T2</accession>
<name>A0A833X0T2_PHYIN</name>
<evidence type="ECO:0000313" key="3">
    <source>
        <dbReference type="Proteomes" id="UP000602510"/>
    </source>
</evidence>